<dbReference type="EMBL" id="SNRW01017314">
    <property type="protein sequence ID" value="KAA6368472.1"/>
    <property type="molecule type" value="Genomic_DNA"/>
</dbReference>
<evidence type="ECO:0000313" key="2">
    <source>
        <dbReference type="Proteomes" id="UP000324800"/>
    </source>
</evidence>
<comment type="caution">
    <text evidence="1">The sequence shown here is derived from an EMBL/GenBank/DDBJ whole genome shotgun (WGS) entry which is preliminary data.</text>
</comment>
<dbReference type="Proteomes" id="UP000324800">
    <property type="component" value="Unassembled WGS sequence"/>
</dbReference>
<organism evidence="1 2">
    <name type="scientific">Streblomastix strix</name>
    <dbReference type="NCBI Taxonomy" id="222440"/>
    <lineage>
        <taxon>Eukaryota</taxon>
        <taxon>Metamonada</taxon>
        <taxon>Preaxostyla</taxon>
        <taxon>Oxymonadida</taxon>
        <taxon>Streblomastigidae</taxon>
        <taxon>Streblomastix</taxon>
    </lineage>
</organism>
<sequence length="391" mass="42184">MEEGGALDAGAILAGVVDRLKRYGSSGGMISNEEYQLFIDNSNALVYAESGTVWMYEQNWYNSGDIIPDQVAPANDATPLSDGTETVDICTEFSRQDHVHLLNITTSVSPSDSASESVGTTNYFARNNNSQLLNIIASISPKDDNSGSVGTTYYYARNDHSHQINVQTSNSKIQLVNGVGANGTSAFYARNDQVHPQQLIQYGNVTANNFIKASGTNQQMLIADGTNKKIIDFNTSSIQKAFQIGPSTSICWECFAVLTIPNYTSYGSYGCIIDISTAYIYDLFIQPKLNLGIQNGFTREFKATQFGSRQTDFMVIKGLLISADGKTLTFNGSVIAGTGATNGATNGTVQNSAGNPILWNVNSVGTQSEFYRNGAKVYWSAHPITLGSVLS</sequence>
<name>A0A5J4UEZ7_9EUKA</name>
<protein>
    <submittedName>
        <fullName evidence="1">Uncharacterized protein</fullName>
    </submittedName>
</protein>
<evidence type="ECO:0000313" key="1">
    <source>
        <dbReference type="EMBL" id="KAA6368472.1"/>
    </source>
</evidence>
<gene>
    <name evidence="1" type="ORF">EZS28_036001</name>
</gene>
<dbReference type="AlphaFoldDB" id="A0A5J4UEZ7"/>
<reference evidence="1 2" key="1">
    <citation type="submission" date="2019-03" db="EMBL/GenBank/DDBJ databases">
        <title>Single cell metagenomics reveals metabolic interactions within the superorganism composed of flagellate Streblomastix strix and complex community of Bacteroidetes bacteria on its surface.</title>
        <authorList>
            <person name="Treitli S.C."/>
            <person name="Kolisko M."/>
            <person name="Husnik F."/>
            <person name="Keeling P."/>
            <person name="Hampl V."/>
        </authorList>
    </citation>
    <scope>NUCLEOTIDE SEQUENCE [LARGE SCALE GENOMIC DNA]</scope>
    <source>
        <strain evidence="1">ST1C</strain>
    </source>
</reference>
<accession>A0A5J4UEZ7</accession>
<proteinExistence type="predicted"/>